<dbReference type="AlphaFoldDB" id="A0A4U1JII9"/>
<sequence>MTLRRRHATCMAKWQNTKGRGIPPGAKQMKSYCMLFAMAFSAMSMVTALGCGDESNKTVSDLDLTPDTSSMKKGETLQYTLKVMYSDGSADGDMSGDAEWVSSDPATATVSADGLVTAIDEGTVTITARYGGEEETESLVVLP</sequence>
<reference evidence="2 3" key="1">
    <citation type="submission" date="2019-04" db="EMBL/GenBank/DDBJ databases">
        <authorList>
            <person name="Li Y."/>
            <person name="Wang J."/>
        </authorList>
    </citation>
    <scope>NUCLEOTIDE SEQUENCE [LARGE SCALE GENOMIC DNA]</scope>
    <source>
        <strain evidence="2 3">DSM 14668</strain>
    </source>
</reference>
<comment type="caution">
    <text evidence="2">The sequence shown here is derived from an EMBL/GenBank/DDBJ whole genome shotgun (WGS) entry which is preliminary data.</text>
</comment>
<name>A0A4U1JII9_9BACT</name>
<proteinExistence type="predicted"/>
<accession>A0A4U1JII9</accession>
<dbReference type="SUPFAM" id="SSF49373">
    <property type="entry name" value="Invasin/intimin cell-adhesion fragments"/>
    <property type="match status" value="1"/>
</dbReference>
<evidence type="ECO:0000313" key="3">
    <source>
        <dbReference type="Proteomes" id="UP000309215"/>
    </source>
</evidence>
<keyword evidence="3" id="KW-1185">Reference proteome</keyword>
<gene>
    <name evidence="2" type="ORF">E8A74_04005</name>
</gene>
<dbReference type="OrthoDB" id="9967916at2"/>
<dbReference type="Proteomes" id="UP000309215">
    <property type="component" value="Unassembled WGS sequence"/>
</dbReference>
<dbReference type="Pfam" id="PF02368">
    <property type="entry name" value="Big_2"/>
    <property type="match status" value="1"/>
</dbReference>
<organism evidence="2 3">
    <name type="scientific">Polyangium fumosum</name>
    <dbReference type="NCBI Taxonomy" id="889272"/>
    <lineage>
        <taxon>Bacteria</taxon>
        <taxon>Pseudomonadati</taxon>
        <taxon>Myxococcota</taxon>
        <taxon>Polyangia</taxon>
        <taxon>Polyangiales</taxon>
        <taxon>Polyangiaceae</taxon>
        <taxon>Polyangium</taxon>
    </lineage>
</organism>
<dbReference type="EMBL" id="SSMQ01000003">
    <property type="protein sequence ID" value="TKD12485.1"/>
    <property type="molecule type" value="Genomic_DNA"/>
</dbReference>
<dbReference type="SMART" id="SM00635">
    <property type="entry name" value="BID_2"/>
    <property type="match status" value="1"/>
</dbReference>
<dbReference type="Gene3D" id="2.60.40.1080">
    <property type="match status" value="1"/>
</dbReference>
<dbReference type="InterPro" id="IPR008964">
    <property type="entry name" value="Invasin/intimin_cell_adhesion"/>
</dbReference>
<evidence type="ECO:0000313" key="2">
    <source>
        <dbReference type="EMBL" id="TKD12485.1"/>
    </source>
</evidence>
<dbReference type="InterPro" id="IPR003343">
    <property type="entry name" value="Big_2"/>
</dbReference>
<evidence type="ECO:0000259" key="1">
    <source>
        <dbReference type="SMART" id="SM00635"/>
    </source>
</evidence>
<feature type="domain" description="BIG2" evidence="1">
    <location>
        <begin position="58"/>
        <end position="140"/>
    </location>
</feature>
<protein>
    <submittedName>
        <fullName evidence="2">Ig-like domain-containing protein</fullName>
    </submittedName>
</protein>